<accession>A0A0N4YHX7</accession>
<evidence type="ECO:0000256" key="5">
    <source>
        <dbReference type="ARBA" id="ARBA00022980"/>
    </source>
</evidence>
<evidence type="ECO:0000313" key="15">
    <source>
        <dbReference type="WBParaSite" id="NBR_0001649001-mRNA-1"/>
    </source>
</evidence>
<protein>
    <recommendedName>
        <fullName evidence="7">Large ribosomal subunit protein P2</fullName>
    </recommendedName>
    <alternativeName>
        <fullName evidence="8">60S acidic ribosomal protein P2</fullName>
    </alternativeName>
    <alternativeName>
        <fullName evidence="11">ETFB lysine methyltransferase</fullName>
    </alternativeName>
    <alternativeName>
        <fullName evidence="10">Protein N-lysine methyltransferase METTL20</fullName>
    </alternativeName>
</protein>
<reference evidence="15" key="1">
    <citation type="submission" date="2017-02" db="UniProtKB">
        <authorList>
            <consortium name="WormBaseParasite"/>
        </authorList>
    </citation>
    <scope>IDENTIFICATION</scope>
</reference>
<sequence>MGNMLGMQEMKYLGAYLLATLGGNESPSAKDILAILGAGGLDCDMEDATKVVDALAGKSITEVMEEGKKKLSSMPSGGGGGAAAAPAAAAASAGGAPKAEAKKEEPKEESEEEDLASTGMSSSFRRTAKWILRNTILTDQSLTPELRLHLITKESSLWKARPEDCPFPDPYWAFYWPGGQAVTRYILDNTHLFHGANVLDFGCGCGSAAIACSMARADQVIANDIDQTALISTFVNYRKNHVSTRRVQFSSDNMLDFESDNVDELQRYLQAEKSFILLGDMFYDVEFAEKLFTWLRRMKATSPVRILAGDPNRHPLEEKQLQRSINFI</sequence>
<reference evidence="13 14" key="2">
    <citation type="submission" date="2018-11" db="EMBL/GenBank/DDBJ databases">
        <authorList>
            <consortium name="Pathogen Informatics"/>
        </authorList>
    </citation>
    <scope>NUCLEOTIDE SEQUENCE [LARGE SCALE GENOMIC DNA]</scope>
</reference>
<evidence type="ECO:0000313" key="14">
    <source>
        <dbReference type="Proteomes" id="UP000271162"/>
    </source>
</evidence>
<dbReference type="GO" id="GO:0003735">
    <property type="term" value="F:structural constituent of ribosome"/>
    <property type="evidence" value="ECO:0007669"/>
    <property type="project" value="InterPro"/>
</dbReference>
<keyword evidence="4" id="KW-0808">Transferase</keyword>
<feature type="compositionally biased region" description="Low complexity" evidence="12">
    <location>
        <begin position="83"/>
        <end position="98"/>
    </location>
</feature>
<dbReference type="InterPro" id="IPR029063">
    <property type="entry name" value="SAM-dependent_MTases_sf"/>
</dbReference>
<dbReference type="FunFam" id="1.10.10.1410:FF:000002">
    <property type="entry name" value="60S acidic ribosomal protein P2"/>
    <property type="match status" value="1"/>
</dbReference>
<evidence type="ECO:0000256" key="6">
    <source>
        <dbReference type="ARBA" id="ARBA00023274"/>
    </source>
</evidence>
<evidence type="ECO:0000256" key="11">
    <source>
        <dbReference type="ARBA" id="ARBA00042266"/>
    </source>
</evidence>
<dbReference type="HAMAP" id="MF_01478">
    <property type="entry name" value="Ribosomal_L12_arch"/>
    <property type="match status" value="1"/>
</dbReference>
<dbReference type="InterPro" id="IPR044076">
    <property type="entry name" value="Ribosomal_P2"/>
</dbReference>
<comment type="similarity">
    <text evidence="2">Belongs to the eukaryotic ribosomal protein P1/P2 family.</text>
</comment>
<comment type="function">
    <text evidence="1">Plays an important role in the elongation step of protein synthesis.</text>
</comment>
<keyword evidence="3" id="KW-0489">Methyltransferase</keyword>
<dbReference type="InterPro" id="IPR050078">
    <property type="entry name" value="Ribosomal_L11_MeTrfase_PrmA"/>
</dbReference>
<evidence type="ECO:0000313" key="13">
    <source>
        <dbReference type="EMBL" id="VDL80086.1"/>
    </source>
</evidence>
<evidence type="ECO:0000256" key="8">
    <source>
        <dbReference type="ARBA" id="ARBA00035443"/>
    </source>
</evidence>
<gene>
    <name evidence="13" type="ORF">NBR_LOCUS16491</name>
</gene>
<dbReference type="GO" id="GO:0002182">
    <property type="term" value="P:cytoplasmic translational elongation"/>
    <property type="evidence" value="ECO:0007669"/>
    <property type="project" value="InterPro"/>
</dbReference>
<dbReference type="Proteomes" id="UP000271162">
    <property type="component" value="Unassembled WGS sequence"/>
</dbReference>
<proteinExistence type="inferred from homology"/>
<dbReference type="Gene3D" id="3.40.50.150">
    <property type="entry name" value="Vaccinia Virus protein VP39"/>
    <property type="match status" value="1"/>
</dbReference>
<name>A0A0N4YHX7_NIPBR</name>
<dbReference type="STRING" id="27835.A0A0N4YHX7"/>
<dbReference type="EMBL" id="UYSL01022232">
    <property type="protein sequence ID" value="VDL80086.1"/>
    <property type="molecule type" value="Genomic_DNA"/>
</dbReference>
<dbReference type="PANTHER" id="PTHR43648">
    <property type="entry name" value="ELECTRON TRANSFER FLAVOPROTEIN BETA SUBUNIT LYSINE METHYLTRANSFERASE"/>
    <property type="match status" value="1"/>
</dbReference>
<dbReference type="GO" id="GO:0016279">
    <property type="term" value="F:protein-lysine N-methyltransferase activity"/>
    <property type="evidence" value="ECO:0007669"/>
    <property type="project" value="TreeGrafter"/>
</dbReference>
<feature type="region of interest" description="Disordered" evidence="12">
    <location>
        <begin position="67"/>
        <end position="120"/>
    </location>
</feature>
<keyword evidence="6" id="KW-0687">Ribonucleoprotein</keyword>
<evidence type="ECO:0000256" key="3">
    <source>
        <dbReference type="ARBA" id="ARBA00022603"/>
    </source>
</evidence>
<dbReference type="SUPFAM" id="SSF53335">
    <property type="entry name" value="S-adenosyl-L-methionine-dependent methyltransferases"/>
    <property type="match status" value="1"/>
</dbReference>
<dbReference type="AlphaFoldDB" id="A0A0N4YHX7"/>
<evidence type="ECO:0000256" key="12">
    <source>
        <dbReference type="SAM" id="MobiDB-lite"/>
    </source>
</evidence>
<dbReference type="Pfam" id="PF06325">
    <property type="entry name" value="PrmA"/>
    <property type="match status" value="1"/>
</dbReference>
<dbReference type="InterPro" id="IPR027534">
    <property type="entry name" value="Ribosomal_P1/P2"/>
</dbReference>
<dbReference type="WBParaSite" id="NBR_0001649001-mRNA-1">
    <property type="protein sequence ID" value="NBR_0001649001-mRNA-1"/>
    <property type="gene ID" value="NBR_0001649001"/>
</dbReference>
<comment type="similarity">
    <text evidence="9">Belongs to the methyltransferase superfamily. ETFBKMT family.</text>
</comment>
<evidence type="ECO:0000256" key="10">
    <source>
        <dbReference type="ARBA" id="ARBA00041867"/>
    </source>
</evidence>
<dbReference type="Pfam" id="PF00428">
    <property type="entry name" value="Ribosomal_60s"/>
    <property type="match status" value="1"/>
</dbReference>
<evidence type="ECO:0000256" key="4">
    <source>
        <dbReference type="ARBA" id="ARBA00022679"/>
    </source>
</evidence>
<evidence type="ECO:0000256" key="7">
    <source>
        <dbReference type="ARBA" id="ARBA00035301"/>
    </source>
</evidence>
<dbReference type="GO" id="GO:0005759">
    <property type="term" value="C:mitochondrial matrix"/>
    <property type="evidence" value="ECO:0007669"/>
    <property type="project" value="TreeGrafter"/>
</dbReference>
<dbReference type="PANTHER" id="PTHR43648:SF1">
    <property type="entry name" value="ELECTRON TRANSFER FLAVOPROTEIN BETA SUBUNIT LYSINE METHYLTRANSFERASE"/>
    <property type="match status" value="1"/>
</dbReference>
<dbReference type="CDD" id="cd05833">
    <property type="entry name" value="Ribosomal_P2"/>
    <property type="match status" value="1"/>
</dbReference>
<evidence type="ECO:0000256" key="2">
    <source>
        <dbReference type="ARBA" id="ARBA00005436"/>
    </source>
</evidence>
<dbReference type="InterPro" id="IPR038716">
    <property type="entry name" value="P1/P2_N_sf"/>
</dbReference>
<evidence type="ECO:0000256" key="1">
    <source>
        <dbReference type="ARBA" id="ARBA00003362"/>
    </source>
</evidence>
<dbReference type="Gene3D" id="1.10.10.1410">
    <property type="match status" value="1"/>
</dbReference>
<evidence type="ECO:0000256" key="9">
    <source>
        <dbReference type="ARBA" id="ARBA00037932"/>
    </source>
</evidence>
<dbReference type="GO" id="GO:0032259">
    <property type="term" value="P:methylation"/>
    <property type="evidence" value="ECO:0007669"/>
    <property type="project" value="UniProtKB-KW"/>
</dbReference>
<keyword evidence="5" id="KW-0689">Ribosomal protein</keyword>
<keyword evidence="14" id="KW-1185">Reference proteome</keyword>
<organism evidence="15">
    <name type="scientific">Nippostrongylus brasiliensis</name>
    <name type="common">Rat hookworm</name>
    <dbReference type="NCBI Taxonomy" id="27835"/>
    <lineage>
        <taxon>Eukaryota</taxon>
        <taxon>Metazoa</taxon>
        <taxon>Ecdysozoa</taxon>
        <taxon>Nematoda</taxon>
        <taxon>Chromadorea</taxon>
        <taxon>Rhabditida</taxon>
        <taxon>Rhabditina</taxon>
        <taxon>Rhabditomorpha</taxon>
        <taxon>Strongyloidea</taxon>
        <taxon>Heligmosomidae</taxon>
        <taxon>Nippostrongylus</taxon>
    </lineage>
</organism>
<dbReference type="GO" id="GO:0022625">
    <property type="term" value="C:cytosolic large ribosomal subunit"/>
    <property type="evidence" value="ECO:0007669"/>
    <property type="project" value="InterPro"/>
</dbReference>